<dbReference type="PROSITE" id="PS00723">
    <property type="entry name" value="POLYPRENYL_SYNTHASE_1"/>
    <property type="match status" value="1"/>
</dbReference>
<comment type="cofactor">
    <cofactor evidence="1">
        <name>Mg(2+)</name>
        <dbReference type="ChEBI" id="CHEBI:18420"/>
    </cofactor>
</comment>
<dbReference type="InterPro" id="IPR008949">
    <property type="entry name" value="Isoprenoid_synthase_dom_sf"/>
</dbReference>
<keyword evidence="9" id="KW-1185">Reference proteome</keyword>
<dbReference type="Pfam" id="PF00348">
    <property type="entry name" value="polyprenyl_synt"/>
    <property type="match status" value="1"/>
</dbReference>
<comment type="caution">
    <text evidence="8">The sequence shown here is derived from an EMBL/GenBank/DDBJ whole genome shotgun (WGS) entry which is preliminary data.</text>
</comment>
<dbReference type="SFLD" id="SFLDG01017">
    <property type="entry name" value="Polyprenyl_Transferase_Like"/>
    <property type="match status" value="1"/>
</dbReference>
<dbReference type="EMBL" id="LJIJ01000293">
    <property type="protein sequence ID" value="ODM99218.1"/>
    <property type="molecule type" value="Genomic_DNA"/>
</dbReference>
<dbReference type="GO" id="GO:0046872">
    <property type="term" value="F:metal ion binding"/>
    <property type="evidence" value="ECO:0007669"/>
    <property type="project" value="UniProtKB-KW"/>
</dbReference>
<evidence type="ECO:0000256" key="2">
    <source>
        <dbReference type="ARBA" id="ARBA00022679"/>
    </source>
</evidence>
<dbReference type="Gene3D" id="1.10.600.10">
    <property type="entry name" value="Farnesyl Diphosphate Synthase"/>
    <property type="match status" value="1"/>
</dbReference>
<dbReference type="SUPFAM" id="SSF48576">
    <property type="entry name" value="Terpenoid synthases"/>
    <property type="match status" value="1"/>
</dbReference>
<dbReference type="InterPro" id="IPR039702">
    <property type="entry name" value="FPS1-like"/>
</dbReference>
<organism evidence="8 9">
    <name type="scientific">Orchesella cincta</name>
    <name type="common">Springtail</name>
    <name type="synonym">Podura cincta</name>
    <dbReference type="NCBI Taxonomy" id="48709"/>
    <lineage>
        <taxon>Eukaryota</taxon>
        <taxon>Metazoa</taxon>
        <taxon>Ecdysozoa</taxon>
        <taxon>Arthropoda</taxon>
        <taxon>Hexapoda</taxon>
        <taxon>Collembola</taxon>
        <taxon>Entomobryomorpha</taxon>
        <taxon>Entomobryoidea</taxon>
        <taxon>Orchesellidae</taxon>
        <taxon>Orchesellinae</taxon>
        <taxon>Orchesella</taxon>
    </lineage>
</organism>
<dbReference type="InterPro" id="IPR033749">
    <property type="entry name" value="Polyprenyl_synt_CS"/>
</dbReference>
<comment type="pathway">
    <text evidence="5">Pheromone biosynthesis.</text>
</comment>
<dbReference type="GO" id="GO:0045337">
    <property type="term" value="P:farnesyl diphosphate biosynthetic process"/>
    <property type="evidence" value="ECO:0007669"/>
    <property type="project" value="TreeGrafter"/>
</dbReference>
<evidence type="ECO:0000256" key="1">
    <source>
        <dbReference type="ARBA" id="ARBA00001946"/>
    </source>
</evidence>
<dbReference type="PANTHER" id="PTHR11525:SF0">
    <property type="entry name" value="FARNESYL PYROPHOSPHATE SYNTHASE"/>
    <property type="match status" value="1"/>
</dbReference>
<evidence type="ECO:0000256" key="7">
    <source>
        <dbReference type="RuleBase" id="RU004466"/>
    </source>
</evidence>
<reference evidence="8 9" key="1">
    <citation type="journal article" date="2016" name="Genome Biol. Evol.">
        <title>Gene Family Evolution Reflects Adaptation to Soil Environmental Stressors in the Genome of the Collembolan Orchesella cincta.</title>
        <authorList>
            <person name="Faddeeva-Vakhrusheva A."/>
            <person name="Derks M.F."/>
            <person name="Anvar S.Y."/>
            <person name="Agamennone V."/>
            <person name="Suring W."/>
            <person name="Smit S."/>
            <person name="van Straalen N.M."/>
            <person name="Roelofs D."/>
        </authorList>
    </citation>
    <scope>NUCLEOTIDE SEQUENCE [LARGE SCALE GENOMIC DNA]</scope>
    <source>
        <tissue evidence="8">Mixed pool</tissue>
    </source>
</reference>
<dbReference type="GO" id="GO:0004337">
    <property type="term" value="F:(2E,6E)-farnesyl diphosphate synthase activity"/>
    <property type="evidence" value="ECO:0007669"/>
    <property type="project" value="TreeGrafter"/>
</dbReference>
<comment type="similarity">
    <text evidence="7">Belongs to the FPP/GGPP synthase family.</text>
</comment>
<evidence type="ECO:0000313" key="9">
    <source>
        <dbReference type="Proteomes" id="UP000094527"/>
    </source>
</evidence>
<keyword evidence="2 7" id="KW-0808">Transferase</keyword>
<dbReference type="PROSITE" id="PS00444">
    <property type="entry name" value="POLYPRENYL_SYNTHASE_2"/>
    <property type="match status" value="1"/>
</dbReference>
<accession>A0A1D2N1T7</accession>
<keyword evidence="3" id="KW-0479">Metal-binding</keyword>
<dbReference type="STRING" id="48709.A0A1D2N1T7"/>
<dbReference type="GO" id="GO:0004161">
    <property type="term" value="F:dimethylallyltranstransferase activity"/>
    <property type="evidence" value="ECO:0007669"/>
    <property type="project" value="TreeGrafter"/>
</dbReference>
<dbReference type="AlphaFoldDB" id="A0A1D2N1T7"/>
<keyword evidence="4" id="KW-0460">Magnesium</keyword>
<evidence type="ECO:0000256" key="3">
    <source>
        <dbReference type="ARBA" id="ARBA00022723"/>
    </source>
</evidence>
<dbReference type="GO" id="GO:0005737">
    <property type="term" value="C:cytoplasm"/>
    <property type="evidence" value="ECO:0007669"/>
    <property type="project" value="TreeGrafter"/>
</dbReference>
<dbReference type="Proteomes" id="UP000094527">
    <property type="component" value="Unassembled WGS sequence"/>
</dbReference>
<dbReference type="PANTHER" id="PTHR11525">
    <property type="entry name" value="FARNESYL-PYROPHOSPHATE SYNTHETASE"/>
    <property type="match status" value="1"/>
</dbReference>
<gene>
    <name evidence="8" type="ORF">Ocin01_07462</name>
</gene>
<dbReference type="CDD" id="cd00685">
    <property type="entry name" value="Trans_IPPS_HT"/>
    <property type="match status" value="1"/>
</dbReference>
<dbReference type="SFLD" id="SFLDS00005">
    <property type="entry name" value="Isoprenoid_Synthase_Type_I"/>
    <property type="match status" value="1"/>
</dbReference>
<dbReference type="OrthoDB" id="10257492at2759"/>
<proteinExistence type="inferred from homology"/>
<sequence>MIKSTAVPLTKDELEEFESIYAEIVEAVVKSNASNMEEEEMELVTEWMVKAMDYNIPKGKKLRGLMVPNTYRNLIKNPTKKNMKLAFVLGWCVEILQGASLVADDLVDQSETRRGQPCWYKLEDVGLMAVNDTFMIENLTYKVLKLFFESEPYYMDLVETFREITFKTVFGQCMDCLMGKCNDILGCFTMERYAAIVKYKTSYYTMYLPVLVAMIMAGKGSDKELLQTVEEIMLGIGYYFQVQDDFLDCFGNEAVMGKIGTDIQENKCSWLVVQAVQKCNDRELKCLLDNYGWNDTKKVEVVKRLYKDLELESVFEEYEKNAYIELVEKIKQLPLEIPGELFHMLLLTIYKRRK</sequence>
<evidence type="ECO:0000313" key="8">
    <source>
        <dbReference type="EMBL" id="ODM99218.1"/>
    </source>
</evidence>
<dbReference type="InterPro" id="IPR000092">
    <property type="entry name" value="Polyprenyl_synt"/>
</dbReference>
<dbReference type="GO" id="GO:0042811">
    <property type="term" value="P:pheromone biosynthetic process"/>
    <property type="evidence" value="ECO:0007669"/>
    <property type="project" value="UniProtKB-ARBA"/>
</dbReference>
<evidence type="ECO:0000256" key="4">
    <source>
        <dbReference type="ARBA" id="ARBA00022842"/>
    </source>
</evidence>
<evidence type="ECO:0000256" key="5">
    <source>
        <dbReference type="ARBA" id="ARBA00033740"/>
    </source>
</evidence>
<dbReference type="OMA" id="MGWFVEL"/>
<evidence type="ECO:0000256" key="6">
    <source>
        <dbReference type="ARBA" id="ARBA00034546"/>
    </source>
</evidence>
<name>A0A1D2N1T7_ORCCI</name>
<protein>
    <recommendedName>
        <fullName evidence="6">Farnesyl pyrophosphate synthase</fullName>
    </recommendedName>
</protein>